<comment type="caution">
    <text evidence="3">The sequence shown here is derived from an EMBL/GenBank/DDBJ whole genome shotgun (WGS) entry which is preliminary data.</text>
</comment>
<comment type="cofactor">
    <cofactor evidence="1">
        <name>heme</name>
        <dbReference type="ChEBI" id="CHEBI:30413"/>
    </cofactor>
</comment>
<evidence type="ECO:0000313" key="4">
    <source>
        <dbReference type="Proteomes" id="UP000053317"/>
    </source>
</evidence>
<dbReference type="Proteomes" id="UP000053317">
    <property type="component" value="Unassembled WGS sequence"/>
</dbReference>
<keyword evidence="1" id="KW-0479">Metal-binding</keyword>
<dbReference type="GO" id="GO:0016705">
    <property type="term" value="F:oxidoreductase activity, acting on paired donors, with incorporation or reduction of molecular oxygen"/>
    <property type="evidence" value="ECO:0007669"/>
    <property type="project" value="InterPro"/>
</dbReference>
<dbReference type="GO" id="GO:0004497">
    <property type="term" value="F:monooxygenase activity"/>
    <property type="evidence" value="ECO:0007669"/>
    <property type="project" value="InterPro"/>
</dbReference>
<dbReference type="GO" id="GO:0020037">
    <property type="term" value="F:heme binding"/>
    <property type="evidence" value="ECO:0007669"/>
    <property type="project" value="InterPro"/>
</dbReference>
<feature type="binding site" description="axial binding residue" evidence="1">
    <location>
        <position position="454"/>
    </location>
    <ligand>
        <name>heme</name>
        <dbReference type="ChEBI" id="CHEBI:30413"/>
    </ligand>
    <ligandPart>
        <name>Fe</name>
        <dbReference type="ChEBI" id="CHEBI:18248"/>
    </ligandPart>
</feature>
<dbReference type="AlphaFoldDB" id="A0A0G2FZ21"/>
<dbReference type="PANTHER" id="PTHR24305:SF168">
    <property type="entry name" value="P450, PUTATIVE (EUROFUNG)-RELATED"/>
    <property type="match status" value="1"/>
</dbReference>
<dbReference type="Gene3D" id="1.10.630.10">
    <property type="entry name" value="Cytochrome P450"/>
    <property type="match status" value="1"/>
</dbReference>
<dbReference type="EMBL" id="LCWF01000150">
    <property type="protein sequence ID" value="KKY16998.1"/>
    <property type="molecule type" value="Genomic_DNA"/>
</dbReference>
<keyword evidence="1" id="KW-0408">Iron</keyword>
<name>A0A0G2FZ21_PHACM</name>
<proteinExistence type="predicted"/>
<keyword evidence="4" id="KW-1185">Reference proteome</keyword>
<dbReference type="PANTHER" id="PTHR24305">
    <property type="entry name" value="CYTOCHROME P450"/>
    <property type="match status" value="1"/>
</dbReference>
<feature type="transmembrane region" description="Helical" evidence="2">
    <location>
        <begin position="20"/>
        <end position="41"/>
    </location>
</feature>
<dbReference type="SUPFAM" id="SSF48264">
    <property type="entry name" value="Cytochrome P450"/>
    <property type="match status" value="1"/>
</dbReference>
<keyword evidence="2" id="KW-0472">Membrane</keyword>
<dbReference type="InterPro" id="IPR001128">
    <property type="entry name" value="Cyt_P450"/>
</dbReference>
<dbReference type="CDD" id="cd11060">
    <property type="entry name" value="CYP57A1-like"/>
    <property type="match status" value="1"/>
</dbReference>
<dbReference type="OrthoDB" id="3934656at2759"/>
<dbReference type="Pfam" id="PF00067">
    <property type="entry name" value="p450"/>
    <property type="match status" value="1"/>
</dbReference>
<dbReference type="PRINTS" id="PR00385">
    <property type="entry name" value="P450"/>
</dbReference>
<evidence type="ECO:0000313" key="3">
    <source>
        <dbReference type="EMBL" id="KKY16998.1"/>
    </source>
</evidence>
<sequence length="524" mass="59327">MDTNSHLSAAWPTGAPTWNLAVIISTFVITYYSITSVQAYWRLRHFKGPTLAAWSNLWYVRAVVSGKAHLYMADACRRYGPIVRVGPNTLITCDEELFRKINSVRSGYQKADYYKAFRFDAERENILSETNNDRHLNMRKKVTAGYSGKENPNLEPDMDSVLWSTIILLKSYASKGADLKPLDFARTMQFFTLDVITSIALGQPFGFVTNDKDMYGYIGTMTANFPAMNFMAAVPILSRLMRNHWFQRATLPTVKDKIGMGKIKAVSRDLIAHRFGPKKITREDMTQSFVRHGLTEGEIADESLLQILAGSDTTATILRTGFIYIVSNPRIYNRLQSECDSTDVPLNEIISSARALELPYLTACIKETLRYHPAASGLNPRTVPPRGDVYNDQFLPPGTVIGVSSWALHRLNTSAYGPDAHVFRPERWLEASPTQLAAMEKAHELVFGYGQYRCLGERIARIELHKTFFELIRRFDFGFLDVMRGENVVGGGEGYGLMDFNINYGIFLQRGLWLRIEERISPQS</sequence>
<keyword evidence="2" id="KW-1133">Transmembrane helix</keyword>
<evidence type="ECO:0000256" key="2">
    <source>
        <dbReference type="SAM" id="Phobius"/>
    </source>
</evidence>
<dbReference type="InterPro" id="IPR050121">
    <property type="entry name" value="Cytochrome_P450_monoxygenase"/>
</dbReference>
<keyword evidence="1" id="KW-0349">Heme</keyword>
<evidence type="ECO:0000256" key="1">
    <source>
        <dbReference type="PIRSR" id="PIRSR602401-1"/>
    </source>
</evidence>
<dbReference type="InterPro" id="IPR002401">
    <property type="entry name" value="Cyt_P450_E_grp-I"/>
</dbReference>
<organism evidence="3 4">
    <name type="scientific">Phaeomoniella chlamydospora</name>
    <name type="common">Phaeoacremonium chlamydosporum</name>
    <dbReference type="NCBI Taxonomy" id="158046"/>
    <lineage>
        <taxon>Eukaryota</taxon>
        <taxon>Fungi</taxon>
        <taxon>Dikarya</taxon>
        <taxon>Ascomycota</taxon>
        <taxon>Pezizomycotina</taxon>
        <taxon>Eurotiomycetes</taxon>
        <taxon>Chaetothyriomycetidae</taxon>
        <taxon>Phaeomoniellales</taxon>
        <taxon>Phaeomoniellaceae</taxon>
        <taxon>Phaeomoniella</taxon>
    </lineage>
</organism>
<dbReference type="InterPro" id="IPR036396">
    <property type="entry name" value="Cyt_P450_sf"/>
</dbReference>
<feature type="transmembrane region" description="Helical" evidence="2">
    <location>
        <begin position="214"/>
        <end position="238"/>
    </location>
</feature>
<protein>
    <submittedName>
        <fullName evidence="3">Putative cytochrome p450</fullName>
    </submittedName>
</protein>
<accession>A0A0G2FZ21</accession>
<reference evidence="3 4" key="2">
    <citation type="submission" date="2015-05" db="EMBL/GenBank/DDBJ databases">
        <authorList>
            <person name="Morales-Cruz A."/>
            <person name="Amrine K.C."/>
            <person name="Cantu D."/>
        </authorList>
    </citation>
    <scope>NUCLEOTIDE SEQUENCE [LARGE SCALE GENOMIC DNA]</scope>
    <source>
        <strain evidence="3">UCRPC4</strain>
    </source>
</reference>
<gene>
    <name evidence="3" type="ORF">UCRPC4_g05722</name>
</gene>
<dbReference type="PRINTS" id="PR00463">
    <property type="entry name" value="EP450I"/>
</dbReference>
<keyword evidence="2" id="KW-0812">Transmembrane</keyword>
<reference evidence="3 4" key="1">
    <citation type="submission" date="2015-05" db="EMBL/GenBank/DDBJ databases">
        <title>Distinctive expansion of gene families associated with plant cell wall degradation and secondary metabolism in the genomes of grapevine trunk pathogens.</title>
        <authorList>
            <person name="Lawrence D.P."/>
            <person name="Travadon R."/>
            <person name="Rolshausen P.E."/>
            <person name="Baumgartner K."/>
        </authorList>
    </citation>
    <scope>NUCLEOTIDE SEQUENCE [LARGE SCALE GENOMIC DNA]</scope>
    <source>
        <strain evidence="3">UCRPC4</strain>
    </source>
</reference>
<dbReference type="GO" id="GO:0005506">
    <property type="term" value="F:iron ion binding"/>
    <property type="evidence" value="ECO:0007669"/>
    <property type="project" value="InterPro"/>
</dbReference>